<proteinExistence type="inferred from homology"/>
<dbReference type="GO" id="GO:0046872">
    <property type="term" value="F:metal ion binding"/>
    <property type="evidence" value="ECO:0007669"/>
    <property type="project" value="UniProtKB-KW"/>
</dbReference>
<keyword evidence="6" id="KW-1185">Reference proteome</keyword>
<dbReference type="SUPFAM" id="SSF52833">
    <property type="entry name" value="Thioredoxin-like"/>
    <property type="match status" value="1"/>
</dbReference>
<evidence type="ECO:0000313" key="5">
    <source>
        <dbReference type="EMBL" id="KRQ95030.1"/>
    </source>
</evidence>
<keyword evidence="2 3" id="KW-0186">Copper</keyword>
<dbReference type="Proteomes" id="UP000051913">
    <property type="component" value="Unassembled WGS sequence"/>
</dbReference>
<dbReference type="InterPro" id="IPR003782">
    <property type="entry name" value="SCO1/SenC"/>
</dbReference>
<evidence type="ECO:0000256" key="2">
    <source>
        <dbReference type="ARBA" id="ARBA00023008"/>
    </source>
</evidence>
<feature type="binding site" evidence="3">
    <location>
        <position position="78"/>
    </location>
    <ligand>
        <name>Cu cation</name>
        <dbReference type="ChEBI" id="CHEBI:23378"/>
    </ligand>
</feature>
<dbReference type="AlphaFoldDB" id="A0A0R3KGV9"/>
<reference evidence="5 6" key="1">
    <citation type="submission" date="2014-03" db="EMBL/GenBank/DDBJ databases">
        <title>Bradyrhizobium valentinum sp. nov., isolated from effective nodules of Lupinus mariae-josephae, a lupine endemic of basic-lime soils in Eastern Spain.</title>
        <authorList>
            <person name="Duran D."/>
            <person name="Rey L."/>
            <person name="Navarro A."/>
            <person name="Busquets A."/>
            <person name="Imperial J."/>
            <person name="Ruiz-Argueso T."/>
        </authorList>
    </citation>
    <scope>NUCLEOTIDE SEQUENCE [LARGE SCALE GENOMIC DNA]</scope>
    <source>
        <strain evidence="5 6">LmjM3</strain>
    </source>
</reference>
<organism evidence="5 6">
    <name type="scientific">Bradyrhizobium valentinum</name>
    <dbReference type="NCBI Taxonomy" id="1518501"/>
    <lineage>
        <taxon>Bacteria</taxon>
        <taxon>Pseudomonadati</taxon>
        <taxon>Pseudomonadota</taxon>
        <taxon>Alphaproteobacteria</taxon>
        <taxon>Hyphomicrobiales</taxon>
        <taxon>Nitrobacteraceae</taxon>
        <taxon>Bradyrhizobium</taxon>
    </lineage>
</organism>
<comment type="caution">
    <text evidence="5">The sequence shown here is derived from an EMBL/GenBank/DDBJ whole genome shotgun (WGS) entry which is preliminary data.</text>
</comment>
<evidence type="ECO:0000256" key="4">
    <source>
        <dbReference type="PIRSR" id="PIRSR603782-2"/>
    </source>
</evidence>
<evidence type="ECO:0000256" key="1">
    <source>
        <dbReference type="ARBA" id="ARBA00010996"/>
    </source>
</evidence>
<dbReference type="Gene3D" id="3.40.30.10">
    <property type="entry name" value="Glutaredoxin"/>
    <property type="match status" value="1"/>
</dbReference>
<protein>
    <submittedName>
        <fullName evidence="5">Electron transporter SenC</fullName>
    </submittedName>
</protein>
<dbReference type="STRING" id="1518501.CQ10_30260"/>
<keyword evidence="4" id="KW-1015">Disulfide bond</keyword>
<dbReference type="Pfam" id="PF02630">
    <property type="entry name" value="SCO1-SenC"/>
    <property type="match status" value="1"/>
</dbReference>
<name>A0A0R3KGV9_9BRAD</name>
<dbReference type="InterPro" id="IPR036249">
    <property type="entry name" value="Thioredoxin-like_sf"/>
</dbReference>
<evidence type="ECO:0000256" key="3">
    <source>
        <dbReference type="PIRSR" id="PIRSR603782-1"/>
    </source>
</evidence>
<feature type="disulfide bond" description="Redox-active" evidence="4">
    <location>
        <begin position="78"/>
        <end position="82"/>
    </location>
</feature>
<sequence>MRNGRVLVGSVLAAGLLGAVLVVHAQSERSAGELMDAVMWGKEPIGGPFTLIDHTGKLRTDADFRGKLMLVYFGFSSCPDVCPTDLMAIGEAVDKLGPGGDAVQPLFVTVDPDRDKPAHLADYVPFFHSRLLGLTGDAAQIRDAARLYRVFYARVAIEGAAEYTIDHSGFIYLMDRDGKYLGFFPPGTPSDRMAAVIKAHLSAKR</sequence>
<gene>
    <name evidence="5" type="ORF">CP49_32600</name>
</gene>
<dbReference type="PANTHER" id="PTHR12151">
    <property type="entry name" value="ELECTRON TRANSPORT PROTIN SCO1/SENC FAMILY MEMBER"/>
    <property type="match status" value="1"/>
</dbReference>
<dbReference type="RefSeq" id="WP_057854903.1">
    <property type="nucleotide sequence ID" value="NZ_LLXX01000207.1"/>
</dbReference>
<dbReference type="CDD" id="cd02968">
    <property type="entry name" value="SCO"/>
    <property type="match status" value="1"/>
</dbReference>
<accession>A0A0R3KGV9</accession>
<evidence type="ECO:0000313" key="6">
    <source>
        <dbReference type="Proteomes" id="UP000051913"/>
    </source>
</evidence>
<keyword evidence="3" id="KW-0479">Metal-binding</keyword>
<feature type="binding site" evidence="3">
    <location>
        <position position="82"/>
    </location>
    <ligand>
        <name>Cu cation</name>
        <dbReference type="ChEBI" id="CHEBI:23378"/>
    </ligand>
</feature>
<dbReference type="EMBL" id="LLXX01000207">
    <property type="protein sequence ID" value="KRQ95030.1"/>
    <property type="molecule type" value="Genomic_DNA"/>
</dbReference>
<feature type="binding site" evidence="3">
    <location>
        <position position="167"/>
    </location>
    <ligand>
        <name>Cu cation</name>
        <dbReference type="ChEBI" id="CHEBI:23378"/>
    </ligand>
</feature>
<comment type="similarity">
    <text evidence="1">Belongs to the SCO1/2 family.</text>
</comment>
<dbReference type="PANTHER" id="PTHR12151:SF25">
    <property type="entry name" value="LINALOOL DEHYDRATASE_ISOMERASE DOMAIN-CONTAINING PROTEIN"/>
    <property type="match status" value="1"/>
</dbReference>
<dbReference type="FunFam" id="3.40.30.10:FF:000013">
    <property type="entry name" value="Blast:Protein SCO1 homolog, mitochondrial"/>
    <property type="match status" value="1"/>
</dbReference>